<feature type="domain" description="J" evidence="1">
    <location>
        <begin position="192"/>
        <end position="256"/>
    </location>
</feature>
<dbReference type="AlphaFoldDB" id="A0A6M1LI52"/>
<dbReference type="InterPro" id="IPR029024">
    <property type="entry name" value="TerB-like"/>
</dbReference>
<organism evidence="2 3">
    <name type="scientific">Falsiroseomonas algicola</name>
    <dbReference type="NCBI Taxonomy" id="2716930"/>
    <lineage>
        <taxon>Bacteria</taxon>
        <taxon>Pseudomonadati</taxon>
        <taxon>Pseudomonadota</taxon>
        <taxon>Alphaproteobacteria</taxon>
        <taxon>Acetobacterales</taxon>
        <taxon>Roseomonadaceae</taxon>
        <taxon>Falsiroseomonas</taxon>
    </lineage>
</organism>
<dbReference type="Proteomes" id="UP000475385">
    <property type="component" value="Unassembled WGS sequence"/>
</dbReference>
<name>A0A6M1LI52_9PROT</name>
<dbReference type="InterPro" id="IPR001623">
    <property type="entry name" value="DnaJ_domain"/>
</dbReference>
<dbReference type="PROSITE" id="PS50076">
    <property type="entry name" value="DNAJ_2"/>
    <property type="match status" value="1"/>
</dbReference>
<dbReference type="Pfam" id="PF00226">
    <property type="entry name" value="DnaJ"/>
    <property type="match status" value="1"/>
</dbReference>
<evidence type="ECO:0000313" key="2">
    <source>
        <dbReference type="EMBL" id="NGM19973.1"/>
    </source>
</evidence>
<reference evidence="2 3" key="1">
    <citation type="submission" date="2020-03" db="EMBL/GenBank/DDBJ databases">
        <title>Roseomonas stagni sp. nov., isolated from pond water in Japan.</title>
        <authorList>
            <person name="Furuhata K."/>
            <person name="Miyamoto H."/>
            <person name="Goto K."/>
        </authorList>
    </citation>
    <scope>NUCLEOTIDE SEQUENCE [LARGE SCALE GENOMIC DNA]</scope>
    <source>
        <strain evidence="2 3">PeD5</strain>
    </source>
</reference>
<dbReference type="InterPro" id="IPR007791">
    <property type="entry name" value="DjlA_N"/>
</dbReference>
<gene>
    <name evidence="2" type="ORF">G3576_08100</name>
</gene>
<evidence type="ECO:0000313" key="3">
    <source>
        <dbReference type="Proteomes" id="UP000475385"/>
    </source>
</evidence>
<dbReference type="Gene3D" id="1.10.287.110">
    <property type="entry name" value="DnaJ domain"/>
    <property type="match status" value="1"/>
</dbReference>
<dbReference type="SMART" id="SM00271">
    <property type="entry name" value="DnaJ"/>
    <property type="match status" value="1"/>
</dbReference>
<dbReference type="CDD" id="cd07316">
    <property type="entry name" value="terB_like_DjlA"/>
    <property type="match status" value="1"/>
</dbReference>
<dbReference type="InterPro" id="IPR036869">
    <property type="entry name" value="J_dom_sf"/>
</dbReference>
<accession>A0A6M1LI52</accession>
<keyword evidence="3" id="KW-1185">Reference proteome</keyword>
<evidence type="ECO:0000259" key="1">
    <source>
        <dbReference type="PROSITE" id="PS50076"/>
    </source>
</evidence>
<dbReference type="RefSeq" id="WP_164693845.1">
    <property type="nucleotide sequence ID" value="NZ_JAAIKB010000002.1"/>
</dbReference>
<dbReference type="CDD" id="cd06257">
    <property type="entry name" value="DnaJ"/>
    <property type="match status" value="1"/>
</dbReference>
<dbReference type="SUPFAM" id="SSF46565">
    <property type="entry name" value="Chaperone J-domain"/>
    <property type="match status" value="1"/>
</dbReference>
<dbReference type="Gene3D" id="1.10.3680.10">
    <property type="entry name" value="TerB-like"/>
    <property type="match status" value="1"/>
</dbReference>
<comment type="caution">
    <text evidence="2">The sequence shown here is derived from an EMBL/GenBank/DDBJ whole genome shotgun (WGS) entry which is preliminary data.</text>
</comment>
<dbReference type="PRINTS" id="PR00625">
    <property type="entry name" value="JDOMAIN"/>
</dbReference>
<proteinExistence type="predicted"/>
<protein>
    <submittedName>
        <fullName evidence="2">DnaJ domain-containing protein</fullName>
    </submittedName>
</protein>
<dbReference type="Pfam" id="PF05099">
    <property type="entry name" value="TerB"/>
    <property type="match status" value="1"/>
</dbReference>
<sequence>MSIWGKLIGGVAGFVTGGPLGAVVGAALGHAADNGVMPGRQIGPGAADLAAFLGNKETLFAISVIVLSAKLAKADGPVKREEIDAFKAMFRIPPENLREVAQMFDEARKDAEGWEPFAERMGEAFADNRALLEDVLTALFYIARADGPLTKGELPVLQGVHLRFGLDHGAWDRAKGGGAPGGAAQRATEDKDAYGVLGLTPAATDEEVRQAWRKLMRENHPDGLAARGVPPEFVDRATRKVAEINAAWDKIKRQRGL</sequence>
<dbReference type="EMBL" id="JAAIKB010000002">
    <property type="protein sequence ID" value="NGM19973.1"/>
    <property type="molecule type" value="Genomic_DNA"/>
</dbReference>